<feature type="compositionally biased region" description="Low complexity" evidence="1">
    <location>
        <begin position="493"/>
        <end position="505"/>
    </location>
</feature>
<dbReference type="GeneID" id="27699508"/>
<dbReference type="HOGENOM" id="CLU_013597_0_0_1"/>
<name>A0A0D2G1W8_CLAB1</name>
<keyword evidence="3" id="KW-1185">Reference proteome</keyword>
<dbReference type="SUPFAM" id="SSF82171">
    <property type="entry name" value="DPP6 N-terminal domain-like"/>
    <property type="match status" value="1"/>
</dbReference>
<evidence type="ECO:0000313" key="2">
    <source>
        <dbReference type="EMBL" id="KIW92732.1"/>
    </source>
</evidence>
<sequence>MPHIHDVAHLWAELVKKKDHAYLIREILGRLWPKSFRDPQVIDEAYVKDIVLLKTIFDIQRTRIRLNPPSRRILSTDDLLDCLNCLSRAAEALRQVDNRLRRTFMDISQQAFFSGFRTAALTIERLPEETLARVEVSSRLRTCIGRWPLEDLPGPVRDWSSAIFEGAVEDLLSLDESDSSCDEHISLDRPDRENFAQTFRLSKCVPQAIACIARGCKYAYRSALVLLDFRLMVIAACFRHVSNGSNSGVLPDPSESSRGYSNSSLLTDEFNRLLENWRALGNYLQKANGERPLSTFLYFVDDIEPGPPFGENDHILNWIGPIISVPASSANTGTSSPLYAKIVEDLRLRNLAVFDSQGALLDVHGRLSEQIRSWLPPRANTPGPHSLDSPDITPQQTIYVLDCSDVHPIDYTMLVDCVDPSGQEALEIGQEIIDVYFWCPFPHSKASLVRKARRVTPICEIYGTLQRLVSFHAETGDPVAERENTLAEHAQLSESSAGSREASSSDQVSMTSTFTQSLGPQSPSTASVRQPSSLRGFLKASSWRSSTKPKIPVHKHTKSDSAQQSLYLRSALSPDAANLIVWSRNRIRCWSLNSGIRCRQERFLENILLAAAGATHFAAIIQKHNKCFQLSLFDAAGAPAEKLMPFDKCPKSMAFSHDGSKLAVATPDELRIISTTIEDWAGSYCSQSLIPQLNRQDAGPRDTQKTQSAFCRTYGVRRQTISFSPDRHQVLVGTQYLDDEGTIMLWLFDIPERVTGALSRTFLFAREIKVESSDTGLTALPCFHSSGQTTFILCAATAHSHRSKVESIIPSPTRGEAPQAVLEEIAGPKLSIDRAHRGIAMPGQTPSFVIVNEEADVYLVRGFSSRSGWEAKHVPLCLNLRPFNQGGRRPEIEIAASSASEVIIFHIWQNLGHLTRYDALNPQQSTSQPIPLDDFFPRPTDISTSRTN</sequence>
<protein>
    <submittedName>
        <fullName evidence="2">Uncharacterized protein</fullName>
    </submittedName>
</protein>
<organism evidence="2 3">
    <name type="scientific">Cladophialophora bantiana (strain ATCC 10958 / CBS 173.52 / CDC B-1940 / NIH 8579)</name>
    <name type="common">Xylohypha bantiana</name>
    <dbReference type="NCBI Taxonomy" id="1442370"/>
    <lineage>
        <taxon>Eukaryota</taxon>
        <taxon>Fungi</taxon>
        <taxon>Dikarya</taxon>
        <taxon>Ascomycota</taxon>
        <taxon>Pezizomycotina</taxon>
        <taxon>Eurotiomycetes</taxon>
        <taxon>Chaetothyriomycetidae</taxon>
        <taxon>Chaetothyriales</taxon>
        <taxon>Herpotrichiellaceae</taxon>
        <taxon>Cladophialophora</taxon>
    </lineage>
</organism>
<dbReference type="EMBL" id="KN846988">
    <property type="protein sequence ID" value="KIW92732.1"/>
    <property type="molecule type" value="Genomic_DNA"/>
</dbReference>
<proteinExistence type="predicted"/>
<feature type="compositionally biased region" description="Polar residues" evidence="1">
    <location>
        <begin position="506"/>
        <end position="532"/>
    </location>
</feature>
<reference evidence="2" key="1">
    <citation type="submission" date="2015-01" db="EMBL/GenBank/DDBJ databases">
        <title>The Genome Sequence of Cladophialophora bantiana CBS 173.52.</title>
        <authorList>
            <consortium name="The Broad Institute Genomics Platform"/>
            <person name="Cuomo C."/>
            <person name="de Hoog S."/>
            <person name="Gorbushina A."/>
            <person name="Stielow B."/>
            <person name="Teixiera M."/>
            <person name="Abouelleil A."/>
            <person name="Chapman S.B."/>
            <person name="Priest M."/>
            <person name="Young S.K."/>
            <person name="Wortman J."/>
            <person name="Nusbaum C."/>
            <person name="Birren B."/>
        </authorList>
    </citation>
    <scope>NUCLEOTIDE SEQUENCE [LARGE SCALE GENOMIC DNA]</scope>
    <source>
        <strain evidence="2">CBS 173.52</strain>
    </source>
</reference>
<feature type="region of interest" description="Disordered" evidence="1">
    <location>
        <begin position="487"/>
        <end position="532"/>
    </location>
</feature>
<dbReference type="OrthoDB" id="4157229at2759"/>
<accession>A0A0D2G1W8</accession>
<dbReference type="AlphaFoldDB" id="A0A0D2G1W8"/>
<gene>
    <name evidence="2" type="ORF">Z519_06580</name>
</gene>
<feature type="region of interest" description="Disordered" evidence="1">
    <location>
        <begin position="926"/>
        <end position="948"/>
    </location>
</feature>
<evidence type="ECO:0000256" key="1">
    <source>
        <dbReference type="SAM" id="MobiDB-lite"/>
    </source>
</evidence>
<dbReference type="RefSeq" id="XP_016619401.1">
    <property type="nucleotide sequence ID" value="XM_016764319.1"/>
</dbReference>
<dbReference type="VEuPathDB" id="FungiDB:Z519_06580"/>
<dbReference type="Proteomes" id="UP000053789">
    <property type="component" value="Unassembled WGS sequence"/>
</dbReference>
<evidence type="ECO:0000313" key="3">
    <source>
        <dbReference type="Proteomes" id="UP000053789"/>
    </source>
</evidence>